<organism evidence="2 3">
    <name type="scientific">Meganyctiphanes norvegica</name>
    <name type="common">Northern krill</name>
    <name type="synonym">Thysanopoda norvegica</name>
    <dbReference type="NCBI Taxonomy" id="48144"/>
    <lineage>
        <taxon>Eukaryota</taxon>
        <taxon>Metazoa</taxon>
        <taxon>Ecdysozoa</taxon>
        <taxon>Arthropoda</taxon>
        <taxon>Crustacea</taxon>
        <taxon>Multicrustacea</taxon>
        <taxon>Malacostraca</taxon>
        <taxon>Eumalacostraca</taxon>
        <taxon>Eucarida</taxon>
        <taxon>Euphausiacea</taxon>
        <taxon>Euphausiidae</taxon>
        <taxon>Meganyctiphanes</taxon>
    </lineage>
</organism>
<dbReference type="AlphaFoldDB" id="A0AAV2QUT5"/>
<proteinExistence type="predicted"/>
<comment type="caution">
    <text evidence="2">The sequence shown here is derived from an EMBL/GenBank/DDBJ whole genome shotgun (WGS) entry which is preliminary data.</text>
</comment>
<feature type="non-terminal residue" evidence="2">
    <location>
        <position position="295"/>
    </location>
</feature>
<feature type="non-terminal residue" evidence="2">
    <location>
        <position position="1"/>
    </location>
</feature>
<dbReference type="Proteomes" id="UP001497623">
    <property type="component" value="Unassembled WGS sequence"/>
</dbReference>
<name>A0AAV2QUT5_MEGNR</name>
<protein>
    <recommendedName>
        <fullName evidence="4">Envelope protein</fullName>
    </recommendedName>
</protein>
<evidence type="ECO:0000313" key="3">
    <source>
        <dbReference type="Proteomes" id="UP001497623"/>
    </source>
</evidence>
<gene>
    <name evidence="2" type="ORF">MNOR_LOCUS17360</name>
</gene>
<keyword evidence="3" id="KW-1185">Reference proteome</keyword>
<keyword evidence="1" id="KW-1133">Transmembrane helix</keyword>
<reference evidence="2 3" key="1">
    <citation type="submission" date="2024-05" db="EMBL/GenBank/DDBJ databases">
        <authorList>
            <person name="Wallberg A."/>
        </authorList>
    </citation>
    <scope>NUCLEOTIDE SEQUENCE [LARGE SCALE GENOMIC DNA]</scope>
</reference>
<evidence type="ECO:0000256" key="1">
    <source>
        <dbReference type="SAM" id="Phobius"/>
    </source>
</evidence>
<evidence type="ECO:0008006" key="4">
    <source>
        <dbReference type="Google" id="ProtNLM"/>
    </source>
</evidence>
<dbReference type="EMBL" id="CAXKWB010011897">
    <property type="protein sequence ID" value="CAL4102656.1"/>
    <property type="molecule type" value="Genomic_DNA"/>
</dbReference>
<feature type="transmembrane region" description="Helical" evidence="1">
    <location>
        <begin position="267"/>
        <end position="292"/>
    </location>
</feature>
<keyword evidence="1" id="KW-0472">Membrane</keyword>
<evidence type="ECO:0000313" key="2">
    <source>
        <dbReference type="EMBL" id="CAL4102656.1"/>
    </source>
</evidence>
<sequence length="295" mass="33253">ECLVKDTFTHYITKEESIPITTFMTEENYITLNLAFENKNEALDTDYINVKWKSYQVTKIRKIEGDNTKSANLTSPVPFGWINMNITVNKQEVYISPYVHKYVADFPLRQIIIASKNMTSCKKGTPTWIVERYQPVTLPLNGLSTSRISLNSSREFSPVFSILGCSYYLSYQSGVILGPSGSKLPGNTYNSFLIENDNNSITLTHENDGCGTQIYFLKHETILTSIIASTLDEDFILTLEPTVHQIKACSNISVSVTSQDKDHSTPIIVLSILLIFTIFIGVIGVTIVMIFFRKK</sequence>
<accession>A0AAV2QUT5</accession>
<keyword evidence="1" id="KW-0812">Transmembrane</keyword>